<comment type="similarity">
    <text evidence="7 10">Belongs to the fluoride channel Fluc/FEX (TC 1.A.43) family.</text>
</comment>
<evidence type="ECO:0000256" key="8">
    <source>
        <dbReference type="ARBA" id="ARBA00035585"/>
    </source>
</evidence>
<keyword evidence="10" id="KW-0813">Transport</keyword>
<comment type="activity regulation">
    <text evidence="10">Na(+) is not transported, but it plays an essential structural role and its presence is essential for fluoride channel function.</text>
</comment>
<keyword evidence="6 10" id="KW-0407">Ion channel</keyword>
<protein>
    <recommendedName>
        <fullName evidence="10">Fluoride-specific ion channel FluC</fullName>
    </recommendedName>
</protein>
<dbReference type="PANTHER" id="PTHR28259:SF1">
    <property type="entry name" value="FLUORIDE EXPORT PROTEIN 1-RELATED"/>
    <property type="match status" value="1"/>
</dbReference>
<evidence type="ECO:0000256" key="9">
    <source>
        <dbReference type="ARBA" id="ARBA00049940"/>
    </source>
</evidence>
<evidence type="ECO:0000256" key="6">
    <source>
        <dbReference type="ARBA" id="ARBA00023303"/>
    </source>
</evidence>
<dbReference type="Pfam" id="PF02537">
    <property type="entry name" value="CRCB"/>
    <property type="match status" value="1"/>
</dbReference>
<keyword evidence="4 10" id="KW-1133">Transmembrane helix</keyword>
<dbReference type="HAMAP" id="MF_00454">
    <property type="entry name" value="FluC"/>
    <property type="match status" value="1"/>
</dbReference>
<evidence type="ECO:0000256" key="7">
    <source>
        <dbReference type="ARBA" id="ARBA00035120"/>
    </source>
</evidence>
<evidence type="ECO:0000256" key="3">
    <source>
        <dbReference type="ARBA" id="ARBA00022692"/>
    </source>
</evidence>
<dbReference type="RefSeq" id="WP_159902755.1">
    <property type="nucleotide sequence ID" value="NZ_BAABFX010000022.1"/>
</dbReference>
<dbReference type="EMBL" id="BAABFX010000022">
    <property type="protein sequence ID" value="GAA4393458.1"/>
    <property type="molecule type" value="Genomic_DNA"/>
</dbReference>
<feature type="transmembrane region" description="Helical" evidence="10">
    <location>
        <begin position="64"/>
        <end position="85"/>
    </location>
</feature>
<evidence type="ECO:0000256" key="2">
    <source>
        <dbReference type="ARBA" id="ARBA00022475"/>
    </source>
</evidence>
<dbReference type="Proteomes" id="UP001500390">
    <property type="component" value="Unassembled WGS sequence"/>
</dbReference>
<keyword evidence="10" id="KW-0479">Metal-binding</keyword>
<dbReference type="InterPro" id="IPR003691">
    <property type="entry name" value="FluC"/>
</dbReference>
<evidence type="ECO:0000256" key="10">
    <source>
        <dbReference type="HAMAP-Rule" id="MF_00454"/>
    </source>
</evidence>
<reference evidence="12" key="1">
    <citation type="journal article" date="2019" name="Int. J. Syst. Evol. Microbiol.">
        <title>The Global Catalogue of Microorganisms (GCM) 10K type strain sequencing project: providing services to taxonomists for standard genome sequencing and annotation.</title>
        <authorList>
            <consortium name="The Broad Institute Genomics Platform"/>
            <consortium name="The Broad Institute Genome Sequencing Center for Infectious Disease"/>
            <person name="Wu L."/>
            <person name="Ma J."/>
        </authorList>
    </citation>
    <scope>NUCLEOTIDE SEQUENCE [LARGE SCALE GENOMIC DNA]</scope>
    <source>
        <strain evidence="12">JCM 17738</strain>
    </source>
</reference>
<sequence length="120" mass="12182">MTVVDALLVAVGAALGAPARYLTNHWVRERLGGTAVAGTLLVNVVGSFVLGLLVGTGADGAPMALVGIGFCGALTTFSTLALEVWDAMEDDRRHHAVVNVALSLALGLGAAWLGWALTSA</sequence>
<feature type="transmembrane region" description="Helical" evidence="10">
    <location>
        <begin position="97"/>
        <end position="117"/>
    </location>
</feature>
<keyword evidence="10" id="KW-0406">Ion transport</keyword>
<evidence type="ECO:0000256" key="5">
    <source>
        <dbReference type="ARBA" id="ARBA00023136"/>
    </source>
</evidence>
<name>A0ABP8JNJ4_9MICO</name>
<comment type="function">
    <text evidence="9 10">Fluoride-specific ion channel. Important for reducing fluoride concentration in the cell, thus reducing its toxicity.</text>
</comment>
<proteinExistence type="inferred from homology"/>
<keyword evidence="3 10" id="KW-0812">Transmembrane</keyword>
<comment type="subcellular location">
    <subcellularLocation>
        <location evidence="1 10">Cell membrane</location>
        <topology evidence="1 10">Multi-pass membrane protein</topology>
    </subcellularLocation>
</comment>
<feature type="binding site" evidence="10">
    <location>
        <position position="75"/>
    </location>
    <ligand>
        <name>Na(+)</name>
        <dbReference type="ChEBI" id="CHEBI:29101"/>
        <note>structural</note>
    </ligand>
</feature>
<evidence type="ECO:0000313" key="11">
    <source>
        <dbReference type="EMBL" id="GAA4393458.1"/>
    </source>
</evidence>
<comment type="catalytic activity">
    <reaction evidence="8">
        <text>fluoride(in) = fluoride(out)</text>
        <dbReference type="Rhea" id="RHEA:76159"/>
        <dbReference type="ChEBI" id="CHEBI:17051"/>
    </reaction>
    <physiologicalReaction direction="left-to-right" evidence="8">
        <dbReference type="Rhea" id="RHEA:76160"/>
    </physiologicalReaction>
</comment>
<keyword evidence="12" id="KW-1185">Reference proteome</keyword>
<keyword evidence="10" id="KW-0915">Sodium</keyword>
<feature type="transmembrane region" description="Helical" evidence="10">
    <location>
        <begin position="35"/>
        <end position="58"/>
    </location>
</feature>
<evidence type="ECO:0000313" key="12">
    <source>
        <dbReference type="Proteomes" id="UP001500390"/>
    </source>
</evidence>
<evidence type="ECO:0000256" key="1">
    <source>
        <dbReference type="ARBA" id="ARBA00004651"/>
    </source>
</evidence>
<feature type="binding site" evidence="10">
    <location>
        <position position="72"/>
    </location>
    <ligand>
        <name>Na(+)</name>
        <dbReference type="ChEBI" id="CHEBI:29101"/>
        <note>structural</note>
    </ligand>
</feature>
<keyword evidence="2 10" id="KW-1003">Cell membrane</keyword>
<keyword evidence="5 10" id="KW-0472">Membrane</keyword>
<comment type="caution">
    <text evidence="11">The sequence shown here is derived from an EMBL/GenBank/DDBJ whole genome shotgun (WGS) entry which is preliminary data.</text>
</comment>
<accession>A0ABP8JNJ4</accession>
<gene>
    <name evidence="10" type="primary">fluC</name>
    <name evidence="10" type="synonym">crcB</name>
    <name evidence="11" type="ORF">GCM10023153_13460</name>
</gene>
<organism evidence="11 12">
    <name type="scientific">Ornithinibacter aureus</name>
    <dbReference type="NCBI Taxonomy" id="622664"/>
    <lineage>
        <taxon>Bacteria</taxon>
        <taxon>Bacillati</taxon>
        <taxon>Actinomycetota</taxon>
        <taxon>Actinomycetes</taxon>
        <taxon>Micrococcales</taxon>
        <taxon>Intrasporangiaceae</taxon>
        <taxon>Ornithinibacter</taxon>
    </lineage>
</organism>
<evidence type="ECO:0000256" key="4">
    <source>
        <dbReference type="ARBA" id="ARBA00022989"/>
    </source>
</evidence>
<dbReference type="PANTHER" id="PTHR28259">
    <property type="entry name" value="FLUORIDE EXPORT PROTEIN 1-RELATED"/>
    <property type="match status" value="1"/>
</dbReference>